<protein>
    <submittedName>
        <fullName evidence="1">Uncharacterized protein</fullName>
    </submittedName>
</protein>
<dbReference type="AlphaFoldDB" id="A0A4V2DZQ4"/>
<dbReference type="RefSeq" id="WP_130154119.1">
    <property type="nucleotide sequence ID" value="NZ_SCFB01000006.1"/>
</dbReference>
<comment type="caution">
    <text evidence="1">The sequence shown here is derived from an EMBL/GenBank/DDBJ whole genome shotgun (WGS) entry which is preliminary data.</text>
</comment>
<organism evidence="1 2">
    <name type="scientific">Candidatus Finniella inopinata</name>
    <dbReference type="NCBI Taxonomy" id="1696036"/>
    <lineage>
        <taxon>Bacteria</taxon>
        <taxon>Pseudomonadati</taxon>
        <taxon>Pseudomonadota</taxon>
        <taxon>Alphaproteobacteria</taxon>
        <taxon>Holosporales</taxon>
        <taxon>Candidatus Paracaedibacteraceae</taxon>
        <taxon>Candidatus Finniella</taxon>
    </lineage>
</organism>
<accession>A0A4V2DZQ4</accession>
<dbReference type="OrthoDB" id="8482159at2"/>
<evidence type="ECO:0000313" key="1">
    <source>
        <dbReference type="EMBL" id="RZI45867.1"/>
    </source>
</evidence>
<proteinExistence type="predicted"/>
<evidence type="ECO:0000313" key="2">
    <source>
        <dbReference type="Proteomes" id="UP000293550"/>
    </source>
</evidence>
<dbReference type="Proteomes" id="UP000293550">
    <property type="component" value="Unassembled WGS sequence"/>
</dbReference>
<sequence length="290" mass="33354">MGVSASRASLQGSSARPKGISVDLHSFAAKVMLMQNPKRRCMINVPNDIMRSILAKALPTGDLFVGTKEDERTMQIREKTIQNRASVTFEEFKNSTEGQRVRGEILEYFSKKLNAPPVLTMQINARIKSRKTEEVEELLQNLSPTQSQDEVFKKLRQLMEVYDVQDGKFIPSKAKQEAYLSKVMEEKIKSAFDSWQRLPLEKSDEDYFSLLKKYPSLISVDIDKETRFIKSFTLYDSERSTEPWLVIDERNRQTYNWLYTGPFLPAGNTHYVVVDLNKLADAKPVGEMKH</sequence>
<keyword evidence="2" id="KW-1185">Reference proteome</keyword>
<reference evidence="1 2" key="1">
    <citation type="submission" date="2018-10" db="EMBL/GenBank/DDBJ databases">
        <title>An updated phylogeny of the Alphaproteobacteria reveals that the parasitic Rickettsiales and Holosporales have independent origins.</title>
        <authorList>
            <person name="Munoz-Gomez S.A."/>
            <person name="Hess S."/>
            <person name="Burger G."/>
            <person name="Lang B.F."/>
            <person name="Susko E."/>
            <person name="Slamovits C.H."/>
            <person name="Roger A.J."/>
        </authorList>
    </citation>
    <scope>NUCLEOTIDE SEQUENCE [LARGE SCALE GENOMIC DNA]</scope>
    <source>
        <strain evidence="1">HOLO01</strain>
    </source>
</reference>
<gene>
    <name evidence="1" type="ORF">EQU50_05395</name>
</gene>
<dbReference type="EMBL" id="SCFB01000006">
    <property type="protein sequence ID" value="RZI45867.1"/>
    <property type="molecule type" value="Genomic_DNA"/>
</dbReference>
<name>A0A4V2DZQ4_9PROT</name>